<reference evidence="1 2" key="1">
    <citation type="submission" date="2012-02" db="EMBL/GenBank/DDBJ databases">
        <title>The Genome Sequence of Bacteroides dorei CL02T12C06.</title>
        <authorList>
            <consortium name="The Broad Institute Genome Sequencing Platform"/>
            <person name="Earl A."/>
            <person name="Ward D."/>
            <person name="Feldgarden M."/>
            <person name="Gevers D."/>
            <person name="Zitomersky N.L."/>
            <person name="Coyne M.J."/>
            <person name="Comstock L.E."/>
            <person name="Young S.K."/>
            <person name="Zeng Q."/>
            <person name="Gargeya S."/>
            <person name="Fitzgerald M."/>
            <person name="Haas B."/>
            <person name="Abouelleil A."/>
            <person name="Alvarado L."/>
            <person name="Arachchi H.M."/>
            <person name="Berlin A."/>
            <person name="Chapman S.B."/>
            <person name="Gearin G."/>
            <person name="Goldberg J."/>
            <person name="Griggs A."/>
            <person name="Gujja S."/>
            <person name="Hansen M."/>
            <person name="Heiman D."/>
            <person name="Howarth C."/>
            <person name="Larimer J."/>
            <person name="Lui A."/>
            <person name="MacDonald P.J.P."/>
            <person name="McCowen C."/>
            <person name="Montmayeur A."/>
            <person name="Murphy C."/>
            <person name="Neiman D."/>
            <person name="Pearson M."/>
            <person name="Priest M."/>
            <person name="Roberts A."/>
            <person name="Saif S."/>
            <person name="Shea T."/>
            <person name="Sisk P."/>
            <person name="Stolte C."/>
            <person name="Sykes S."/>
            <person name="Wortman J."/>
            <person name="Nusbaum C."/>
            <person name="Birren B."/>
        </authorList>
    </citation>
    <scope>NUCLEOTIDE SEQUENCE [LARGE SCALE GENOMIC DNA]</scope>
    <source>
        <strain evidence="1 2">CL02T12C06</strain>
    </source>
</reference>
<dbReference type="HOGENOM" id="CLU_3284822_0_0_10"/>
<accession>I8WMP1</accession>
<dbReference type="Proteomes" id="UP000005974">
    <property type="component" value="Unassembled WGS sequence"/>
</dbReference>
<keyword evidence="2" id="KW-1185">Reference proteome</keyword>
<organism evidence="1 2">
    <name type="scientific">Phocaeicola dorei CL02T12C06</name>
    <dbReference type="NCBI Taxonomy" id="997876"/>
    <lineage>
        <taxon>Bacteria</taxon>
        <taxon>Pseudomonadati</taxon>
        <taxon>Bacteroidota</taxon>
        <taxon>Bacteroidia</taxon>
        <taxon>Bacteroidales</taxon>
        <taxon>Bacteroidaceae</taxon>
        <taxon>Phocaeicola</taxon>
    </lineage>
</organism>
<comment type="caution">
    <text evidence="1">The sequence shown here is derived from an EMBL/GenBank/DDBJ whole genome shotgun (WGS) entry which is preliminary data.</text>
</comment>
<sequence length="40" mass="4833">MVKVFFPVCFISASLWSYLHKLMEIEGIRIKRFNLEKEKT</sequence>
<name>I8WMP1_9BACT</name>
<evidence type="ECO:0000313" key="2">
    <source>
        <dbReference type="Proteomes" id="UP000005974"/>
    </source>
</evidence>
<proteinExistence type="predicted"/>
<dbReference type="AlphaFoldDB" id="I8WMP1"/>
<evidence type="ECO:0000313" key="1">
    <source>
        <dbReference type="EMBL" id="EIY39850.1"/>
    </source>
</evidence>
<dbReference type="EMBL" id="AGXJ01000010">
    <property type="protein sequence ID" value="EIY39850.1"/>
    <property type="molecule type" value="Genomic_DNA"/>
</dbReference>
<protein>
    <submittedName>
        <fullName evidence="1">Uncharacterized protein</fullName>
    </submittedName>
</protein>
<gene>
    <name evidence="1" type="ORF">HMPREF1064_00538</name>
</gene>